<dbReference type="PANTHER" id="PTHR24321">
    <property type="entry name" value="DEHYDROGENASES, SHORT CHAIN"/>
    <property type="match status" value="1"/>
</dbReference>
<dbReference type="GO" id="GO:0016491">
    <property type="term" value="F:oxidoreductase activity"/>
    <property type="evidence" value="ECO:0007669"/>
    <property type="project" value="UniProtKB-KW"/>
</dbReference>
<sequence>MRVSGKVAVVTGASRGVGLATAKRLQAEGASVIITDIHAERGAASAEQLGVEFFQQDVSSAEGWQSLAQSLRERHGRLDILVNNAAILQAASVVDESVEGWQQMMAVNAGSVFLAIKTLLPLMAEQDGGSIINLSSSSALMGMPQFCAYTAAKAAVRSLTMSTAVLCKQQGRGVRCNSIHPDGINTDMVREIAASLPAADKQQYQRTAPFICQPEDIANTILFLASDESKHINGAAIAIDNTATIHPPYL</sequence>
<organism evidence="4 5">
    <name type="scientific">Gammaproteobacteria bacterium LSUCC0057</name>
    <dbReference type="NCBI Taxonomy" id="2559237"/>
    <lineage>
        <taxon>Bacteria</taxon>
        <taxon>Pseudomonadati</taxon>
        <taxon>Pseudomonadota</taxon>
        <taxon>Gammaproteobacteria</taxon>
        <taxon>Cellvibrionales</taxon>
        <taxon>Porticoccaceae</taxon>
        <taxon>SAR92 clade</taxon>
    </lineage>
</organism>
<dbReference type="SUPFAM" id="SSF51735">
    <property type="entry name" value="NAD(P)-binding Rossmann-fold domains"/>
    <property type="match status" value="1"/>
</dbReference>
<comment type="similarity">
    <text evidence="1">Belongs to the short-chain dehydrogenases/reductases (SDR) family.</text>
</comment>
<accession>A0A4Y8UK38</accession>
<dbReference type="PRINTS" id="PR00080">
    <property type="entry name" value="SDRFAMILY"/>
</dbReference>
<evidence type="ECO:0000313" key="4">
    <source>
        <dbReference type="EMBL" id="TFH68808.1"/>
    </source>
</evidence>
<proteinExistence type="inferred from homology"/>
<evidence type="ECO:0000259" key="3">
    <source>
        <dbReference type="SMART" id="SM00822"/>
    </source>
</evidence>
<dbReference type="InterPro" id="IPR036291">
    <property type="entry name" value="NAD(P)-bd_dom_sf"/>
</dbReference>
<dbReference type="Proteomes" id="UP000298133">
    <property type="component" value="Unassembled WGS sequence"/>
</dbReference>
<dbReference type="Pfam" id="PF13561">
    <property type="entry name" value="adh_short_C2"/>
    <property type="match status" value="1"/>
</dbReference>
<dbReference type="SMART" id="SM00822">
    <property type="entry name" value="PKS_KR"/>
    <property type="match status" value="1"/>
</dbReference>
<gene>
    <name evidence="4" type="ORF">E3W66_02325</name>
</gene>
<keyword evidence="5" id="KW-1185">Reference proteome</keyword>
<dbReference type="Gene3D" id="3.40.50.720">
    <property type="entry name" value="NAD(P)-binding Rossmann-like Domain"/>
    <property type="match status" value="1"/>
</dbReference>
<dbReference type="InterPro" id="IPR020904">
    <property type="entry name" value="Sc_DH/Rdtase_CS"/>
</dbReference>
<dbReference type="AlphaFoldDB" id="A0A4Y8UK38"/>
<protein>
    <submittedName>
        <fullName evidence="4">SDR family oxidoreductase</fullName>
    </submittedName>
</protein>
<keyword evidence="2" id="KW-0560">Oxidoreductase</keyword>
<evidence type="ECO:0000256" key="2">
    <source>
        <dbReference type="ARBA" id="ARBA00023002"/>
    </source>
</evidence>
<comment type="caution">
    <text evidence="4">The sequence shown here is derived from an EMBL/GenBank/DDBJ whole genome shotgun (WGS) entry which is preliminary data.</text>
</comment>
<dbReference type="OrthoDB" id="9787298at2"/>
<dbReference type="InterPro" id="IPR057326">
    <property type="entry name" value="KR_dom"/>
</dbReference>
<dbReference type="FunFam" id="3.40.50.720:FF:000084">
    <property type="entry name" value="Short-chain dehydrogenase reductase"/>
    <property type="match status" value="1"/>
</dbReference>
<dbReference type="PROSITE" id="PS00061">
    <property type="entry name" value="ADH_SHORT"/>
    <property type="match status" value="1"/>
</dbReference>
<dbReference type="PRINTS" id="PR00081">
    <property type="entry name" value="GDHRDH"/>
</dbReference>
<dbReference type="InterPro" id="IPR002347">
    <property type="entry name" value="SDR_fam"/>
</dbReference>
<feature type="domain" description="Ketoreductase" evidence="3">
    <location>
        <begin position="6"/>
        <end position="180"/>
    </location>
</feature>
<evidence type="ECO:0000256" key="1">
    <source>
        <dbReference type="ARBA" id="ARBA00006484"/>
    </source>
</evidence>
<name>A0A4Y8UK38_9GAMM</name>
<dbReference type="PANTHER" id="PTHR24321:SF15">
    <property type="entry name" value="OXIDOREDUCTASE UCPA"/>
    <property type="match status" value="1"/>
</dbReference>
<evidence type="ECO:0000313" key="5">
    <source>
        <dbReference type="Proteomes" id="UP000298133"/>
    </source>
</evidence>
<reference evidence="4 5" key="1">
    <citation type="submission" date="2019-03" db="EMBL/GenBank/DDBJ databases">
        <title>Draft genome of Gammaproteobacteria bacterium LSUCC0057, a member of the SAR92 clade.</title>
        <authorList>
            <person name="Lanclos V.C."/>
            <person name="Doiron C."/>
            <person name="Henson M.W."/>
            <person name="Thrash J.C."/>
        </authorList>
    </citation>
    <scope>NUCLEOTIDE SEQUENCE [LARGE SCALE GENOMIC DNA]</scope>
    <source>
        <strain evidence="4 5">LSUCC0057</strain>
    </source>
</reference>
<dbReference type="EMBL" id="SPIA01000001">
    <property type="protein sequence ID" value="TFH68808.1"/>
    <property type="molecule type" value="Genomic_DNA"/>
</dbReference>